<evidence type="ECO:0000313" key="16">
    <source>
        <dbReference type="EMBL" id="KAK9407769.1"/>
    </source>
</evidence>
<feature type="repeat" description="ANK" evidence="14">
    <location>
        <begin position="159"/>
        <end position="191"/>
    </location>
</feature>
<evidence type="ECO:0000313" key="17">
    <source>
        <dbReference type="Proteomes" id="UP001474421"/>
    </source>
</evidence>
<comment type="caution">
    <text evidence="16">The sequence shown here is derived from an EMBL/GenBank/DDBJ whole genome shotgun (WGS) entry which is preliminary data.</text>
</comment>
<dbReference type="PANTHER" id="PTHR24201:SF7">
    <property type="entry name" value="CYCLIN-DEPENDENT KINASE 4 INHIBITOR D"/>
    <property type="match status" value="1"/>
</dbReference>
<keyword evidence="5" id="KW-0007">Acetylation</keyword>
<evidence type="ECO:0000256" key="15">
    <source>
        <dbReference type="SAM" id="MobiDB-lite"/>
    </source>
</evidence>
<evidence type="ECO:0000256" key="2">
    <source>
        <dbReference type="ARBA" id="ARBA00004496"/>
    </source>
</evidence>
<dbReference type="AlphaFoldDB" id="A0AAW1C030"/>
<evidence type="ECO:0000256" key="14">
    <source>
        <dbReference type="PROSITE-ProRule" id="PRU00023"/>
    </source>
</evidence>
<evidence type="ECO:0000256" key="8">
    <source>
        <dbReference type="ARBA" id="ARBA00023306"/>
    </source>
</evidence>
<keyword evidence="4" id="KW-0677">Repeat</keyword>
<proteinExistence type="inferred from homology"/>
<reference evidence="16 17" key="1">
    <citation type="journal article" date="2024" name="Proc. Natl. Acad. Sci. U.S.A.">
        <title>The genetic regulatory architecture and epigenomic basis for age-related changes in rattlesnake venom.</title>
        <authorList>
            <person name="Hogan M.P."/>
            <person name="Holding M.L."/>
            <person name="Nystrom G.S."/>
            <person name="Colston T.J."/>
            <person name="Bartlett D.A."/>
            <person name="Mason A.J."/>
            <person name="Ellsworth S.A."/>
            <person name="Rautsaw R.M."/>
            <person name="Lawrence K.C."/>
            <person name="Strickland J.L."/>
            <person name="He B."/>
            <person name="Fraser P."/>
            <person name="Margres M.J."/>
            <person name="Gilbert D.M."/>
            <person name="Gibbs H.L."/>
            <person name="Parkinson C.L."/>
            <person name="Rokyta D.R."/>
        </authorList>
    </citation>
    <scope>NUCLEOTIDE SEQUENCE [LARGE SCALE GENOMIC DNA]</scope>
    <source>
        <strain evidence="16">DRR0105</strain>
    </source>
</reference>
<sequence length="252" mass="27030">MGGAGLALSVPAPRLDGQAKGGAACHGYPQRLSFSVQPRPEGAEPPKTPPWPSRQRGAKRWFLLCLTSTGRRAYLPGVEVPCAGMQLGNAEIRAGDRLTGAAARGDIAEVRHLLHLELVHPDSHNRFGKTALQVMMFGNIFVAEELLKQGANPNIQDGSGTTPAHDAARTGFLDTLKILVEHGADVNVPDASGSLPIHVAIREGHTDVVCFLAPQSQLQHKDYKGRTPLELAEHLGLSHIQCILEQHLFVPA</sequence>
<keyword evidence="7" id="KW-0539">Nucleus</keyword>
<dbReference type="InterPro" id="IPR002110">
    <property type="entry name" value="Ankyrin_rpt"/>
</dbReference>
<keyword evidence="8" id="KW-0131">Cell cycle</keyword>
<evidence type="ECO:0000256" key="3">
    <source>
        <dbReference type="ARBA" id="ARBA00022490"/>
    </source>
</evidence>
<dbReference type="PANTHER" id="PTHR24201">
    <property type="entry name" value="ANK_REP_REGION DOMAIN-CONTAINING PROTEIN"/>
    <property type="match status" value="1"/>
</dbReference>
<organism evidence="16 17">
    <name type="scientific">Crotalus adamanteus</name>
    <name type="common">Eastern diamondback rattlesnake</name>
    <dbReference type="NCBI Taxonomy" id="8729"/>
    <lineage>
        <taxon>Eukaryota</taxon>
        <taxon>Metazoa</taxon>
        <taxon>Chordata</taxon>
        <taxon>Craniata</taxon>
        <taxon>Vertebrata</taxon>
        <taxon>Euteleostomi</taxon>
        <taxon>Lepidosauria</taxon>
        <taxon>Squamata</taxon>
        <taxon>Bifurcata</taxon>
        <taxon>Unidentata</taxon>
        <taxon>Episquamata</taxon>
        <taxon>Toxicofera</taxon>
        <taxon>Serpentes</taxon>
        <taxon>Colubroidea</taxon>
        <taxon>Viperidae</taxon>
        <taxon>Crotalinae</taxon>
        <taxon>Crotalus</taxon>
    </lineage>
</organism>
<dbReference type="InterPro" id="IPR036770">
    <property type="entry name" value="Ankyrin_rpt-contain_sf"/>
</dbReference>
<dbReference type="PROSITE" id="PS50297">
    <property type="entry name" value="ANK_REP_REGION"/>
    <property type="match status" value="1"/>
</dbReference>
<accession>A0AAW1C030</accession>
<evidence type="ECO:0000256" key="13">
    <source>
        <dbReference type="ARBA" id="ARBA00082064"/>
    </source>
</evidence>
<evidence type="ECO:0000256" key="6">
    <source>
        <dbReference type="ARBA" id="ARBA00023043"/>
    </source>
</evidence>
<dbReference type="PROSITE" id="PS50088">
    <property type="entry name" value="ANK_REPEAT"/>
    <property type="match status" value="1"/>
</dbReference>
<dbReference type="SMART" id="SM00248">
    <property type="entry name" value="ANK"/>
    <property type="match status" value="3"/>
</dbReference>
<keyword evidence="6 14" id="KW-0040">ANK repeat</keyword>
<evidence type="ECO:0000256" key="12">
    <source>
        <dbReference type="ARBA" id="ARBA00070050"/>
    </source>
</evidence>
<keyword evidence="17" id="KW-1185">Reference proteome</keyword>
<evidence type="ECO:0000256" key="9">
    <source>
        <dbReference type="ARBA" id="ARBA00038438"/>
    </source>
</evidence>
<protein>
    <recommendedName>
        <fullName evidence="12">Cyclin-dependent kinase 4 inhibitor D</fullName>
    </recommendedName>
    <alternativeName>
        <fullName evidence="13">p19-INK4d</fullName>
    </alternativeName>
</protein>
<evidence type="ECO:0000256" key="5">
    <source>
        <dbReference type="ARBA" id="ARBA00022990"/>
    </source>
</evidence>
<dbReference type="Pfam" id="PF12796">
    <property type="entry name" value="Ank_2"/>
    <property type="match status" value="1"/>
</dbReference>
<evidence type="ECO:0000256" key="7">
    <source>
        <dbReference type="ARBA" id="ARBA00023242"/>
    </source>
</evidence>
<comment type="subcellular location">
    <subcellularLocation>
        <location evidence="2">Cytoplasm</location>
    </subcellularLocation>
    <subcellularLocation>
        <location evidence="1">Nucleus</location>
    </subcellularLocation>
</comment>
<dbReference type="FunFam" id="1.25.40.20:FF:000169">
    <property type="entry name" value="Cyclin-dependent kinase 4 inhibitor D"/>
    <property type="match status" value="1"/>
</dbReference>
<name>A0AAW1C030_CROAD</name>
<comment type="subunit">
    <text evidence="11">Interacts with CDK6.</text>
</comment>
<gene>
    <name evidence="16" type="ORF">NXF25_006543</name>
</gene>
<dbReference type="Proteomes" id="UP001474421">
    <property type="component" value="Unassembled WGS sequence"/>
</dbReference>
<dbReference type="InterPro" id="IPR050776">
    <property type="entry name" value="Ank_Repeat/CDKN_Inhibitor"/>
</dbReference>
<comment type="similarity">
    <text evidence="9">Belongs to the CDKN2 cyclin-dependent kinase inhibitor family.</text>
</comment>
<evidence type="ECO:0000256" key="4">
    <source>
        <dbReference type="ARBA" id="ARBA00022737"/>
    </source>
</evidence>
<dbReference type="GO" id="GO:1902807">
    <property type="term" value="P:negative regulation of cell cycle G1/S phase transition"/>
    <property type="evidence" value="ECO:0007669"/>
    <property type="project" value="UniProtKB-ARBA"/>
</dbReference>
<dbReference type="GO" id="GO:0005737">
    <property type="term" value="C:cytoplasm"/>
    <property type="evidence" value="ECO:0007669"/>
    <property type="project" value="UniProtKB-SubCell"/>
</dbReference>
<comment type="function">
    <text evidence="10">Interacts strongly with CDK4 and CDK6 and inhibits them.</text>
</comment>
<dbReference type="GO" id="GO:0019899">
    <property type="term" value="F:enzyme binding"/>
    <property type="evidence" value="ECO:0007669"/>
    <property type="project" value="UniProtKB-ARBA"/>
</dbReference>
<dbReference type="SUPFAM" id="SSF48403">
    <property type="entry name" value="Ankyrin repeat"/>
    <property type="match status" value="1"/>
</dbReference>
<evidence type="ECO:0000256" key="10">
    <source>
        <dbReference type="ARBA" id="ARBA00056064"/>
    </source>
</evidence>
<dbReference type="EMBL" id="JAOTOJ010000002">
    <property type="protein sequence ID" value="KAK9407769.1"/>
    <property type="molecule type" value="Genomic_DNA"/>
</dbReference>
<evidence type="ECO:0000256" key="1">
    <source>
        <dbReference type="ARBA" id="ARBA00004123"/>
    </source>
</evidence>
<dbReference type="Gene3D" id="1.25.40.20">
    <property type="entry name" value="Ankyrin repeat-containing domain"/>
    <property type="match status" value="1"/>
</dbReference>
<feature type="region of interest" description="Disordered" evidence="15">
    <location>
        <begin position="35"/>
        <end position="55"/>
    </location>
</feature>
<keyword evidence="3" id="KW-0963">Cytoplasm</keyword>
<evidence type="ECO:0000256" key="11">
    <source>
        <dbReference type="ARBA" id="ARBA00065666"/>
    </source>
</evidence>
<dbReference type="GO" id="GO:0005634">
    <property type="term" value="C:nucleus"/>
    <property type="evidence" value="ECO:0007669"/>
    <property type="project" value="UniProtKB-SubCell"/>
</dbReference>